<dbReference type="Proteomes" id="UP000077096">
    <property type="component" value="Chromosome"/>
</dbReference>
<dbReference type="Gene3D" id="3.30.470.10">
    <property type="match status" value="1"/>
</dbReference>
<dbReference type="PATRIC" id="fig|93466.3.peg.1745"/>
<dbReference type="InterPro" id="IPR043132">
    <property type="entry name" value="BCAT-like_C"/>
</dbReference>
<comment type="cofactor">
    <cofactor evidence="1 5">
        <name>pyridoxal 5'-phosphate</name>
        <dbReference type="ChEBI" id="CHEBI:597326"/>
    </cofactor>
</comment>
<dbReference type="GO" id="GO:0008483">
    <property type="term" value="F:transaminase activity"/>
    <property type="evidence" value="ECO:0007669"/>
    <property type="project" value="UniProtKB-KW"/>
</dbReference>
<dbReference type="InterPro" id="IPR018300">
    <property type="entry name" value="Aminotrans_IV_CS"/>
</dbReference>
<dbReference type="InterPro" id="IPR036038">
    <property type="entry name" value="Aminotransferase-like"/>
</dbReference>
<dbReference type="CDD" id="cd00449">
    <property type="entry name" value="PLPDE_IV"/>
    <property type="match status" value="1"/>
</dbReference>
<dbReference type="InterPro" id="IPR001544">
    <property type="entry name" value="Aminotrans_IV"/>
</dbReference>
<evidence type="ECO:0000313" key="7">
    <source>
        <dbReference type="Proteomes" id="UP000077096"/>
    </source>
</evidence>
<keyword evidence="6" id="KW-0808">Transferase</keyword>
<dbReference type="PANTHER" id="PTHR42743">
    <property type="entry name" value="AMINO-ACID AMINOTRANSFERASE"/>
    <property type="match status" value="1"/>
</dbReference>
<reference evidence="6 7" key="1">
    <citation type="submission" date="2014-08" db="EMBL/GenBank/DDBJ databases">
        <title>Fervidobacterium pennivorans DYC genome.</title>
        <authorList>
            <person name="Wushke S."/>
        </authorList>
    </citation>
    <scope>NUCLEOTIDE SEQUENCE [LARGE SCALE GENOMIC DNA]</scope>
    <source>
        <strain evidence="6 7">DYC</strain>
    </source>
</reference>
<dbReference type="PROSITE" id="PS00770">
    <property type="entry name" value="AA_TRANSFER_CLASS_4"/>
    <property type="match status" value="1"/>
</dbReference>
<dbReference type="GO" id="GO:0046394">
    <property type="term" value="P:carboxylic acid biosynthetic process"/>
    <property type="evidence" value="ECO:0007669"/>
    <property type="project" value="UniProtKB-ARBA"/>
</dbReference>
<accession>A0A172T4P1</accession>
<dbReference type="EMBL" id="CP011393">
    <property type="protein sequence ID" value="ANE41940.1"/>
    <property type="molecule type" value="Genomic_DNA"/>
</dbReference>
<evidence type="ECO:0000256" key="2">
    <source>
        <dbReference type="ARBA" id="ARBA00009320"/>
    </source>
</evidence>
<dbReference type="Pfam" id="PF01063">
    <property type="entry name" value="Aminotran_4"/>
    <property type="match status" value="1"/>
</dbReference>
<keyword evidence="6" id="KW-0032">Aminotransferase</keyword>
<name>A0A172T4P1_FERPE</name>
<dbReference type="Gene3D" id="3.20.10.10">
    <property type="entry name" value="D-amino Acid Aminotransferase, subunit A, domain 2"/>
    <property type="match status" value="1"/>
</dbReference>
<sequence length="256" mass="29563">MKVWCRKLFKSTHQMNEILEGLTRGIAVYETLRTYNGKPFAINEHYRRLCKSLGYLRIEPPTYKDFEKLIYDNLSERIRVVYIYDGRLISYVLQESTENFEVDYVKVDFTTVRRADASSIPPDLKSIGRPDIYLARLTKGDNYDVLLLGSKGQLCEGTFSNVFLVKNNKIVTPSLDSGILDGITRMYVLKFLKENGYSVEERYVEPCEIFYADEVFLTHTSRGIVPVHQVGTLKTLSTSLSENLAKQFEEYIKCLL</sequence>
<evidence type="ECO:0000256" key="1">
    <source>
        <dbReference type="ARBA" id="ARBA00001933"/>
    </source>
</evidence>
<evidence type="ECO:0000313" key="6">
    <source>
        <dbReference type="EMBL" id="ANE41940.1"/>
    </source>
</evidence>
<evidence type="ECO:0000256" key="5">
    <source>
        <dbReference type="RuleBase" id="RU004516"/>
    </source>
</evidence>
<dbReference type="InterPro" id="IPR043131">
    <property type="entry name" value="BCAT-like_N"/>
</dbReference>
<comment type="similarity">
    <text evidence="2 4">Belongs to the class-IV pyridoxal-phosphate-dependent aminotransferase family.</text>
</comment>
<dbReference type="KEGG" id="fng:JM64_08295"/>
<dbReference type="SUPFAM" id="SSF56752">
    <property type="entry name" value="D-aminoacid aminotransferase-like PLP-dependent enzymes"/>
    <property type="match status" value="1"/>
</dbReference>
<keyword evidence="3 5" id="KW-0663">Pyridoxal phosphate</keyword>
<dbReference type="AlphaFoldDB" id="A0A172T4P1"/>
<proteinExistence type="inferred from homology"/>
<dbReference type="PANTHER" id="PTHR42743:SF4">
    <property type="entry name" value="BRANCHED-CHAIN-AMINO-ACID AMINOTRANSFERASE-RELATED"/>
    <property type="match status" value="1"/>
</dbReference>
<evidence type="ECO:0000256" key="3">
    <source>
        <dbReference type="ARBA" id="ARBA00022898"/>
    </source>
</evidence>
<evidence type="ECO:0000256" key="4">
    <source>
        <dbReference type="RuleBase" id="RU004106"/>
    </source>
</evidence>
<dbReference type="InterPro" id="IPR050571">
    <property type="entry name" value="Class-IV_PLP-Dep_Aminotrnsfr"/>
</dbReference>
<protein>
    <submittedName>
        <fullName evidence="6">Aminotransferase IV</fullName>
    </submittedName>
</protein>
<gene>
    <name evidence="6" type="ORF">JM64_08295</name>
</gene>
<organism evidence="6 7">
    <name type="scientific">Fervidobacterium pennivorans</name>
    <dbReference type="NCBI Taxonomy" id="93466"/>
    <lineage>
        <taxon>Bacteria</taxon>
        <taxon>Thermotogati</taxon>
        <taxon>Thermotogota</taxon>
        <taxon>Thermotogae</taxon>
        <taxon>Thermotogales</taxon>
        <taxon>Fervidobacteriaceae</taxon>
        <taxon>Fervidobacterium</taxon>
    </lineage>
</organism>